<name>A0A8E2ASC7_9APHY</name>
<dbReference type="InterPro" id="IPR027974">
    <property type="entry name" value="DUF4470"/>
</dbReference>
<reference evidence="2 3" key="1">
    <citation type="submission" date="2016-07" db="EMBL/GenBank/DDBJ databases">
        <title>Draft genome of the white-rot fungus Obba rivulosa 3A-2.</title>
        <authorList>
            <consortium name="DOE Joint Genome Institute"/>
            <person name="Miettinen O."/>
            <person name="Riley R."/>
            <person name="Acob R."/>
            <person name="Barry K."/>
            <person name="Cullen D."/>
            <person name="De Vries R."/>
            <person name="Hainaut M."/>
            <person name="Hatakka A."/>
            <person name="Henrissat B."/>
            <person name="Hilden K."/>
            <person name="Kuo R."/>
            <person name="Labutti K."/>
            <person name="Lipzen A."/>
            <person name="Makela M.R."/>
            <person name="Sandor L."/>
            <person name="Spatafora J.W."/>
            <person name="Grigoriev I.V."/>
            <person name="Hibbett D.S."/>
        </authorList>
    </citation>
    <scope>NUCLEOTIDE SEQUENCE [LARGE SCALE GENOMIC DNA]</scope>
    <source>
        <strain evidence="2 3">3A-2</strain>
    </source>
</reference>
<dbReference type="Pfam" id="PF14737">
    <property type="entry name" value="DUF4470"/>
    <property type="match status" value="1"/>
</dbReference>
<dbReference type="AlphaFoldDB" id="A0A8E2ASC7"/>
<dbReference type="Proteomes" id="UP000250043">
    <property type="component" value="Unassembled WGS sequence"/>
</dbReference>
<proteinExistence type="predicted"/>
<sequence length="975" mass="109205">MSEDAKDLKDRANVLFKRGRAKESATLYAKATIQAEELDPTEPVYPSNLSAALFEAGDYAACSRAILRSWKLIQARQQTKPELVIRLATRLAKALSHGARAGAISPKNYRKQTEQVKALETAALQQPTTSVNAASYEELTRVWQEWRQFELMFANHAKASKEGLKRLASLPVFTLPPDPLREYYSIGMDKIIDMFEGWGPQDKYPIDIDNLPVDRLSQFAFMFGGVGDARHVFGTIAGSCEAFFLLSEAKRPKLRVHMTLLDIHPATLARDLIMFRLLSYLVSDSDLSKLDLWEIHATLMYTYGGVVMPAYCFARLQTAIQELRHSLSKSPQVFPWLYVASESIPPILEILQQWTTMHTQKPVSGMLEAHKQLDEGGFVGTELFAARQAQEDKEINEALDNVTDEDLLKPGWGAGSTAAEARQFFNEHRADYAAIMYEAANGVAHKKTMRLERPWYKRTKVFFPPPALQSRHPGFSEAAKQLKSGDRFADESLKKIKKHVKRDWVVNVTLLEKEYTDRCLFGFPPLELDALSTFGSCAVFARAHALGGMPRMPGKADQFAYKISECFFNGVADALKIVKDRVMLEFVCGGITEELTKMRAGVQSTRPASFPTQYTRMWLSNVPDYIHGPMNLAIYVVPSLQPTEEAAVACNILLNTGSWGGDDDLFHNYTLLRTKDIPRYLGCNVVQTDVIWTTLTLTSQKLPRSLSELASHEELFTWLTRVLLCTILPGQSRRPPQNVRMPHNLVAFTGLLMHLHTVGFPGHWLSEYLKMVLSGSMVTDVAPYKGLFPIPVSEVGRRVKARKIRLDPWVLDFENVIAAASASLPFPLPTTATFSSEASDLVTLEASVKPAHPHRDSGSYMDMLFGFGLGEQGDAGPSLPVIHLLFFKGPYTGERLLASLDAVLEGKAEPAPGHILVLTSPEAVDCKNSVRWRMSERRMVQMQEEEWNMLAFRNDNHDMATHPVPASQWHRVISG</sequence>
<gene>
    <name evidence="2" type="ORF">OBBRIDRAFT_837319</name>
</gene>
<evidence type="ECO:0000259" key="1">
    <source>
        <dbReference type="Pfam" id="PF14737"/>
    </source>
</evidence>
<evidence type="ECO:0000313" key="3">
    <source>
        <dbReference type="Proteomes" id="UP000250043"/>
    </source>
</evidence>
<dbReference type="Gene3D" id="1.25.40.10">
    <property type="entry name" value="Tetratricopeptide repeat domain"/>
    <property type="match status" value="1"/>
</dbReference>
<feature type="domain" description="DUF4470" evidence="1">
    <location>
        <begin position="215"/>
        <end position="281"/>
    </location>
</feature>
<organism evidence="2 3">
    <name type="scientific">Obba rivulosa</name>
    <dbReference type="NCBI Taxonomy" id="1052685"/>
    <lineage>
        <taxon>Eukaryota</taxon>
        <taxon>Fungi</taxon>
        <taxon>Dikarya</taxon>
        <taxon>Basidiomycota</taxon>
        <taxon>Agaricomycotina</taxon>
        <taxon>Agaricomycetes</taxon>
        <taxon>Polyporales</taxon>
        <taxon>Gelatoporiaceae</taxon>
        <taxon>Obba</taxon>
    </lineage>
</organism>
<dbReference type="InterPro" id="IPR011990">
    <property type="entry name" value="TPR-like_helical_dom_sf"/>
</dbReference>
<dbReference type="SUPFAM" id="SSF48452">
    <property type="entry name" value="TPR-like"/>
    <property type="match status" value="1"/>
</dbReference>
<keyword evidence="3" id="KW-1185">Reference proteome</keyword>
<protein>
    <recommendedName>
        <fullName evidence="1">DUF4470 domain-containing protein</fullName>
    </recommendedName>
</protein>
<accession>A0A8E2ASC7</accession>
<evidence type="ECO:0000313" key="2">
    <source>
        <dbReference type="EMBL" id="OCH87485.1"/>
    </source>
</evidence>
<dbReference type="EMBL" id="KV722483">
    <property type="protein sequence ID" value="OCH87485.1"/>
    <property type="molecule type" value="Genomic_DNA"/>
</dbReference>
<dbReference type="OrthoDB" id="2423701at2759"/>